<reference evidence="2" key="1">
    <citation type="submission" date="2014-12" db="EMBL/GenBank/DDBJ databases">
        <authorList>
            <person name="Hall J."/>
        </authorList>
    </citation>
    <scope>NUCLEOTIDE SEQUENCE [LARGE SCALE GENOMIC DNA]</scope>
    <source>
        <strain evidence="2">SBW25</strain>
        <plasmid evidence="2">pQBR57</plasmid>
    </source>
</reference>
<reference evidence="2" key="2">
    <citation type="submission" date="2015-06" db="EMBL/GenBank/DDBJ databases">
        <title>Environmentally co-occuring mercury resistance plasmids are genetically and phenotypically diverse and confer variable context-dependent fitness effects.</title>
        <authorList>
            <person name="Hall J.P.J."/>
            <person name="Harrison E."/>
            <person name="Lilley A.K."/>
            <person name="Paterson S."/>
            <person name="Spiers A.J."/>
            <person name="Brockhurst M.A."/>
        </authorList>
    </citation>
    <scope>NUCLEOTIDE SEQUENCE [LARGE SCALE GENOMIC DNA]</scope>
    <source>
        <strain evidence="2">SBW25</strain>
        <plasmid evidence="2">pQBR57</plasmid>
    </source>
</reference>
<dbReference type="AlphaFoldDB" id="A0A0G4E4P0"/>
<sequence>MTHAYFAPLVLLPIVITEPGKYTTRSGETVLIEHTSGKHDFGNCGIYTETDERITESWHRSGRVSATRESNNDVVAQA</sequence>
<dbReference type="RefSeq" id="WP_192963386.1">
    <property type="nucleotide sequence ID" value="NZ_LN713926.1"/>
</dbReference>
<feature type="region of interest" description="Disordered" evidence="1">
    <location>
        <begin position="58"/>
        <end position="78"/>
    </location>
</feature>
<feature type="compositionally biased region" description="Polar residues" evidence="1">
    <location>
        <begin position="67"/>
        <end position="78"/>
    </location>
</feature>
<evidence type="ECO:0000313" key="2">
    <source>
        <dbReference type="EMBL" id="CEK42205.1"/>
    </source>
</evidence>
<organism evidence="2">
    <name type="scientific">Pseudomonas fluorescens (strain SBW25)</name>
    <dbReference type="NCBI Taxonomy" id="216595"/>
    <lineage>
        <taxon>Bacteria</taxon>
        <taxon>Pseudomonadati</taxon>
        <taxon>Pseudomonadota</taxon>
        <taxon>Gammaproteobacteria</taxon>
        <taxon>Pseudomonadales</taxon>
        <taxon>Pseudomonadaceae</taxon>
        <taxon>Pseudomonas</taxon>
    </lineage>
</organism>
<geneLocation type="plasmid" evidence="2">
    <name>pQBR57</name>
</geneLocation>
<keyword evidence="2" id="KW-0614">Plasmid</keyword>
<gene>
    <name evidence="2" type="ORF">PQBR57_0252</name>
</gene>
<dbReference type="EMBL" id="LN713926">
    <property type="protein sequence ID" value="CEK42205.1"/>
    <property type="molecule type" value="Genomic_DNA"/>
</dbReference>
<evidence type="ECO:0000256" key="1">
    <source>
        <dbReference type="SAM" id="MobiDB-lite"/>
    </source>
</evidence>
<accession>A0A0G4E4P0</accession>
<proteinExistence type="predicted"/>
<name>A0A0G4E4P0_PSEFS</name>
<protein>
    <submittedName>
        <fullName evidence="2">Uncharacterized protein</fullName>
    </submittedName>
</protein>